<gene>
    <name evidence="8" type="primary">LOC109012395</name>
</gene>
<dbReference type="InterPro" id="IPR004367">
    <property type="entry name" value="Cyclin_C-dom"/>
</dbReference>
<dbReference type="SMART" id="SM00385">
    <property type="entry name" value="CYCLIN"/>
    <property type="match status" value="2"/>
</dbReference>
<dbReference type="SMART" id="SM01332">
    <property type="entry name" value="Cyclin_C"/>
    <property type="match status" value="1"/>
</dbReference>
<dbReference type="GO" id="GO:0000082">
    <property type="term" value="P:G1/S transition of mitotic cell cycle"/>
    <property type="evidence" value="ECO:0000318"/>
    <property type="project" value="GO_Central"/>
</dbReference>
<keyword evidence="2" id="KW-0132">Cell division</keyword>
<evidence type="ECO:0000313" key="8">
    <source>
        <dbReference type="RefSeq" id="XP_018849546.2"/>
    </source>
</evidence>
<dbReference type="SUPFAM" id="SSF47954">
    <property type="entry name" value="Cyclin-like"/>
    <property type="match status" value="2"/>
</dbReference>
<dbReference type="InterPro" id="IPR013763">
    <property type="entry name" value="Cyclin-like_dom"/>
</dbReference>
<dbReference type="STRING" id="51240.A0A2I4H057"/>
<dbReference type="AlphaFoldDB" id="A0A2I4H057"/>
<dbReference type="Gene3D" id="1.10.472.10">
    <property type="entry name" value="Cyclin-like"/>
    <property type="match status" value="2"/>
</dbReference>
<proteinExistence type="inferred from homology"/>
<dbReference type="FunFam" id="1.10.472.10:FF:000219">
    <property type="entry name" value="Cyclin-D5-1"/>
    <property type="match status" value="1"/>
</dbReference>
<evidence type="ECO:0000313" key="7">
    <source>
        <dbReference type="Proteomes" id="UP000235220"/>
    </source>
</evidence>
<dbReference type="KEGG" id="jre:109012395"/>
<dbReference type="OrthoDB" id="306099at2759"/>
<dbReference type="Pfam" id="PF02984">
    <property type="entry name" value="Cyclin_C"/>
    <property type="match status" value="1"/>
</dbReference>
<dbReference type="InterPro" id="IPR006671">
    <property type="entry name" value="Cyclin_N"/>
</dbReference>
<keyword evidence="3 6" id="KW-0195">Cyclin</keyword>
<dbReference type="Gramene" id="Jr07_00740_p1">
    <property type="protein sequence ID" value="cds.Jr07_00740_p1"/>
    <property type="gene ID" value="Jr07_00740"/>
</dbReference>
<accession>A0A2I4H057</accession>
<keyword evidence="4" id="KW-0131">Cell cycle</keyword>
<evidence type="ECO:0000256" key="4">
    <source>
        <dbReference type="ARBA" id="ARBA00023306"/>
    </source>
</evidence>
<reference evidence="8" key="1">
    <citation type="submission" date="2025-08" db="UniProtKB">
        <authorList>
            <consortium name="RefSeq"/>
        </authorList>
    </citation>
    <scope>IDENTIFICATION</scope>
    <source>
        <tissue evidence="8">Leaves</tissue>
    </source>
</reference>
<dbReference type="RefSeq" id="XP_018849546.2">
    <property type="nucleotide sequence ID" value="XM_018994001.2"/>
</dbReference>
<evidence type="ECO:0000256" key="5">
    <source>
        <dbReference type="ARBA" id="ARBA00032263"/>
    </source>
</evidence>
<dbReference type="InterPro" id="IPR039361">
    <property type="entry name" value="Cyclin"/>
</dbReference>
<dbReference type="GO" id="GO:0051301">
    <property type="term" value="P:cell division"/>
    <property type="evidence" value="ECO:0007669"/>
    <property type="project" value="UniProtKB-KW"/>
</dbReference>
<dbReference type="Proteomes" id="UP000235220">
    <property type="component" value="Chromosome 7"/>
</dbReference>
<evidence type="ECO:0000256" key="2">
    <source>
        <dbReference type="ARBA" id="ARBA00022618"/>
    </source>
</evidence>
<dbReference type="InterPro" id="IPR036915">
    <property type="entry name" value="Cyclin-like_sf"/>
</dbReference>
<dbReference type="GO" id="GO:0005737">
    <property type="term" value="C:cytoplasm"/>
    <property type="evidence" value="ECO:0000318"/>
    <property type="project" value="GO_Central"/>
</dbReference>
<dbReference type="GO" id="GO:0000307">
    <property type="term" value="C:cyclin-dependent protein kinase holoenzyme complex"/>
    <property type="evidence" value="ECO:0000318"/>
    <property type="project" value="GO_Central"/>
</dbReference>
<evidence type="ECO:0000256" key="1">
    <source>
        <dbReference type="ARBA" id="ARBA00011177"/>
    </source>
</evidence>
<name>A0A2I4H057_JUGRE</name>
<protein>
    <recommendedName>
        <fullName evidence="5">B-like cyclin</fullName>
    </recommendedName>
</protein>
<evidence type="ECO:0000256" key="3">
    <source>
        <dbReference type="ARBA" id="ARBA00023127"/>
    </source>
</evidence>
<dbReference type="GeneID" id="109012395"/>
<comment type="similarity">
    <text evidence="6">Belongs to the cyclin family.</text>
</comment>
<keyword evidence="7" id="KW-1185">Reference proteome</keyword>
<dbReference type="GO" id="GO:0005634">
    <property type="term" value="C:nucleus"/>
    <property type="evidence" value="ECO:0000318"/>
    <property type="project" value="GO_Central"/>
</dbReference>
<dbReference type="CDD" id="cd20544">
    <property type="entry name" value="CYCLIN_AtCycD-like_rpt2"/>
    <property type="match status" value="1"/>
</dbReference>
<dbReference type="PANTHER" id="PTHR10177">
    <property type="entry name" value="CYCLINS"/>
    <property type="match status" value="1"/>
</dbReference>
<dbReference type="Pfam" id="PF00134">
    <property type="entry name" value="Cyclin_N"/>
    <property type="match status" value="1"/>
</dbReference>
<organism evidence="7 8">
    <name type="scientific">Juglans regia</name>
    <name type="common">English walnut</name>
    <dbReference type="NCBI Taxonomy" id="51240"/>
    <lineage>
        <taxon>Eukaryota</taxon>
        <taxon>Viridiplantae</taxon>
        <taxon>Streptophyta</taxon>
        <taxon>Embryophyta</taxon>
        <taxon>Tracheophyta</taxon>
        <taxon>Spermatophyta</taxon>
        <taxon>Magnoliopsida</taxon>
        <taxon>eudicotyledons</taxon>
        <taxon>Gunneridae</taxon>
        <taxon>Pentapetalae</taxon>
        <taxon>rosids</taxon>
        <taxon>fabids</taxon>
        <taxon>Fagales</taxon>
        <taxon>Juglandaceae</taxon>
        <taxon>Juglans</taxon>
    </lineage>
</organism>
<dbReference type="FunCoup" id="A0A2I4H057">
    <property type="interactions" value="1040"/>
</dbReference>
<evidence type="ECO:0000256" key="6">
    <source>
        <dbReference type="RuleBase" id="RU000383"/>
    </source>
</evidence>
<sequence length="332" mass="37013">MGDSDTLFSPSGLLCSEGGAWLNEEEEEAENWVDQEPCFVSEDEDEYIEKLAQKESFGFGSKSRVPSSCVCSSTKSCLKCARLAAIAWIFNTRAIFGFKSHTAYIAITYFDQFLSKRVVEDGKLWAIEILYVACLTLAAKMEECKVPVLSDFKVGGYNFENRAVKSVELIILSCLEWKLGSITPFHYLRYFINKFCDESRPKGLFYRAVELILAITKETNLIDHRPSVIAAAAVLVAVDGQLSKKALELKTNVISLWGSQEKEHVFSCYNIMQNIEMGKVTTPKSVYSPNLSSMHSSSIDSTENSSSILAAGSKRSLVFTNSDQNCPPKRSR</sequence>
<dbReference type="GO" id="GO:0016538">
    <property type="term" value="F:cyclin-dependent protein serine/threonine kinase regulator activity"/>
    <property type="evidence" value="ECO:0000318"/>
    <property type="project" value="GO_Central"/>
</dbReference>
<comment type="subunit">
    <text evidence="1">Interacts with the CDC2 protein kinase to form a serine/threonine kinase holoenzyme complex also known as maturation promoting factor (MPF). The cyclin subunit imparts substrate specificity to the complex.</text>
</comment>